<comment type="caution">
    <text evidence="2">The sequence shown here is derived from an EMBL/GenBank/DDBJ whole genome shotgun (WGS) entry which is preliminary data.</text>
</comment>
<keyword evidence="1" id="KW-0472">Membrane</keyword>
<organism evidence="2 3">
    <name type="scientific">Pararhizobium capsulatum DSM 1112</name>
    <dbReference type="NCBI Taxonomy" id="1121113"/>
    <lineage>
        <taxon>Bacteria</taxon>
        <taxon>Pseudomonadati</taxon>
        <taxon>Pseudomonadota</taxon>
        <taxon>Alphaproteobacteria</taxon>
        <taxon>Hyphomicrobiales</taxon>
        <taxon>Rhizobiaceae</taxon>
        <taxon>Rhizobium/Agrobacterium group</taxon>
        <taxon>Pararhizobium</taxon>
    </lineage>
</organism>
<accession>A0ABU0BRZ7</accession>
<evidence type="ECO:0000313" key="3">
    <source>
        <dbReference type="Proteomes" id="UP001230207"/>
    </source>
</evidence>
<reference evidence="2 3" key="1">
    <citation type="submission" date="2023-07" db="EMBL/GenBank/DDBJ databases">
        <title>Genomic Encyclopedia of Type Strains, Phase IV (KMG-IV): sequencing the most valuable type-strain genomes for metagenomic binning, comparative biology and taxonomic classification.</title>
        <authorList>
            <person name="Goeker M."/>
        </authorList>
    </citation>
    <scope>NUCLEOTIDE SEQUENCE [LARGE SCALE GENOMIC DNA]</scope>
    <source>
        <strain evidence="2 3">DSM 1112</strain>
    </source>
</reference>
<protein>
    <submittedName>
        <fullName evidence="2">Uncharacterized protein</fullName>
    </submittedName>
</protein>
<feature type="transmembrane region" description="Helical" evidence="1">
    <location>
        <begin position="32"/>
        <end position="49"/>
    </location>
</feature>
<gene>
    <name evidence="2" type="ORF">QO002_001795</name>
</gene>
<evidence type="ECO:0000313" key="2">
    <source>
        <dbReference type="EMBL" id="MDQ0319657.1"/>
    </source>
</evidence>
<proteinExistence type="predicted"/>
<name>A0ABU0BRZ7_9HYPH</name>
<dbReference type="EMBL" id="JAUSVF010000001">
    <property type="protein sequence ID" value="MDQ0319657.1"/>
    <property type="molecule type" value="Genomic_DNA"/>
</dbReference>
<feature type="transmembrane region" description="Helical" evidence="1">
    <location>
        <begin position="7"/>
        <end position="26"/>
    </location>
</feature>
<keyword evidence="1" id="KW-1133">Transmembrane helix</keyword>
<keyword evidence="3" id="KW-1185">Reference proteome</keyword>
<keyword evidence="1" id="KW-0812">Transmembrane</keyword>
<evidence type="ECO:0000256" key="1">
    <source>
        <dbReference type="SAM" id="Phobius"/>
    </source>
</evidence>
<dbReference type="RefSeq" id="WP_307228731.1">
    <property type="nucleotide sequence ID" value="NZ_JAUSVF010000001.1"/>
</dbReference>
<feature type="transmembrane region" description="Helical" evidence="1">
    <location>
        <begin position="80"/>
        <end position="101"/>
    </location>
</feature>
<dbReference type="Proteomes" id="UP001230207">
    <property type="component" value="Unassembled WGS sequence"/>
</dbReference>
<sequence>MKIETVVGLAFGVLCAVLGVVFRPFWLSPVGPYVFLLFIWITTSLAMGWGGKGKPYSFRFGVACGTGLVITFAITMFVNLYVSVAVFCALLWIGIKSKFFLRRSDELKRA</sequence>